<comment type="similarity">
    <text evidence="7 14">Belongs to the CobU/CobP family.</text>
</comment>
<evidence type="ECO:0000256" key="2">
    <source>
        <dbReference type="ARBA" id="ARBA00000711"/>
    </source>
</evidence>
<feature type="binding site" evidence="16">
    <location>
        <position position="87"/>
    </location>
    <ligand>
        <name>GTP</name>
        <dbReference type="ChEBI" id="CHEBI:37565"/>
    </ligand>
</feature>
<evidence type="ECO:0000256" key="15">
    <source>
        <dbReference type="PIRSR" id="PIRSR006135-1"/>
    </source>
</evidence>
<dbReference type="NCBIfam" id="NF004469">
    <property type="entry name" value="PRK05800.1"/>
    <property type="match status" value="1"/>
</dbReference>
<dbReference type="GO" id="GO:0005524">
    <property type="term" value="F:ATP binding"/>
    <property type="evidence" value="ECO:0007669"/>
    <property type="project" value="UniProtKB-UniRule"/>
</dbReference>
<evidence type="ECO:0000256" key="7">
    <source>
        <dbReference type="ARBA" id="ARBA00007490"/>
    </source>
</evidence>
<evidence type="ECO:0000256" key="6">
    <source>
        <dbReference type="ARBA" id="ARBA00005159"/>
    </source>
</evidence>
<dbReference type="UniPathway" id="UPA00148">
    <property type="reaction ID" value="UER00236"/>
</dbReference>
<dbReference type="PANTHER" id="PTHR34848">
    <property type="match status" value="1"/>
</dbReference>
<dbReference type="EMBL" id="CP051685">
    <property type="protein sequence ID" value="QJD99420.1"/>
    <property type="molecule type" value="Genomic_DNA"/>
</dbReference>
<keyword evidence="9 14" id="KW-0808">Transferase</keyword>
<comment type="function">
    <text evidence="4 14">Catalyzes ATP-dependent phosphorylation of adenosylcobinamide and addition of GMP to adenosylcobinamide phosphate.</text>
</comment>
<dbReference type="Gene3D" id="3.40.50.300">
    <property type="entry name" value="P-loop containing nucleotide triphosphate hydrolases"/>
    <property type="match status" value="1"/>
</dbReference>
<keyword evidence="17" id="KW-0548">Nucleotidyltransferase</keyword>
<dbReference type="KEGG" id="mfy:HH212_04760"/>
<evidence type="ECO:0000256" key="4">
    <source>
        <dbReference type="ARBA" id="ARBA00003889"/>
    </source>
</evidence>
<evidence type="ECO:0000256" key="10">
    <source>
        <dbReference type="ARBA" id="ARBA00022741"/>
    </source>
</evidence>
<feature type="binding site" evidence="16">
    <location>
        <begin position="33"/>
        <end position="35"/>
    </location>
    <ligand>
        <name>GTP</name>
        <dbReference type="ChEBI" id="CHEBI:37565"/>
    </ligand>
</feature>
<comment type="catalytic activity">
    <reaction evidence="2 14">
        <text>adenosylcob(III)inamide phosphate + GTP + H(+) = adenosylcob(III)inamide-GDP + diphosphate</text>
        <dbReference type="Rhea" id="RHEA:22712"/>
        <dbReference type="ChEBI" id="CHEBI:15378"/>
        <dbReference type="ChEBI" id="CHEBI:33019"/>
        <dbReference type="ChEBI" id="CHEBI:37565"/>
        <dbReference type="ChEBI" id="CHEBI:58502"/>
        <dbReference type="ChEBI" id="CHEBI:60487"/>
        <dbReference type="EC" id="2.7.7.62"/>
    </reaction>
</comment>
<dbReference type="PIRSF" id="PIRSF006135">
    <property type="entry name" value="CobU"/>
    <property type="match status" value="1"/>
</dbReference>
<keyword evidence="18" id="KW-1185">Reference proteome</keyword>
<evidence type="ECO:0000256" key="12">
    <source>
        <dbReference type="ARBA" id="ARBA00022840"/>
    </source>
</evidence>
<feature type="binding site" evidence="16">
    <location>
        <position position="65"/>
    </location>
    <ligand>
        <name>GTP</name>
        <dbReference type="ChEBI" id="CHEBI:37565"/>
    </ligand>
</feature>
<dbReference type="Proteomes" id="UP000502415">
    <property type="component" value="Chromosome"/>
</dbReference>
<sequence>MTRTLVFGGARSGKSALAERLAGDSGKEVVYLATAPASAHADDSEMAARIAHHRARRPPHWRTVEEPTALAATLCALCAPERIVLVDCLTLWLSNLMFAPGQDYPDVGTITLPQSFHDERAALLDWLEAPSTGDVIFVSNEVGMGIVPWGAVSRAFADEAGRLNQDVAARCERVLLVAAGLPLALKGAPC</sequence>
<comment type="catalytic activity">
    <reaction evidence="1 14">
        <text>adenosylcob(III)inamide + ATP = adenosylcob(III)inamide phosphate + ADP + H(+)</text>
        <dbReference type="Rhea" id="RHEA:15769"/>
        <dbReference type="ChEBI" id="CHEBI:2480"/>
        <dbReference type="ChEBI" id="CHEBI:15378"/>
        <dbReference type="ChEBI" id="CHEBI:30616"/>
        <dbReference type="ChEBI" id="CHEBI:58502"/>
        <dbReference type="ChEBI" id="CHEBI:456216"/>
        <dbReference type="EC" id="2.7.1.156"/>
    </reaction>
</comment>
<dbReference type="GO" id="GO:0005525">
    <property type="term" value="F:GTP binding"/>
    <property type="evidence" value="ECO:0007669"/>
    <property type="project" value="UniProtKB-UniRule"/>
</dbReference>
<dbReference type="RefSeq" id="WP_169434315.1">
    <property type="nucleotide sequence ID" value="NZ_CP051685.1"/>
</dbReference>
<comment type="pathway">
    <text evidence="5 14">Cofactor biosynthesis; adenosylcobalamin biosynthesis; adenosylcobalamin from cob(II)yrinate a,c-diamide: step 6/7.</text>
</comment>
<dbReference type="GO" id="GO:0008820">
    <property type="term" value="F:cobinamide phosphate guanylyltransferase activity"/>
    <property type="evidence" value="ECO:0007669"/>
    <property type="project" value="UniProtKB-UniRule"/>
</dbReference>
<evidence type="ECO:0000256" key="3">
    <source>
        <dbReference type="ARBA" id="ARBA00001522"/>
    </source>
</evidence>
<organism evidence="17 18">
    <name type="scientific">Massilia forsythiae</name>
    <dbReference type="NCBI Taxonomy" id="2728020"/>
    <lineage>
        <taxon>Bacteria</taxon>
        <taxon>Pseudomonadati</taxon>
        <taxon>Pseudomonadota</taxon>
        <taxon>Betaproteobacteria</taxon>
        <taxon>Burkholderiales</taxon>
        <taxon>Oxalobacteraceae</taxon>
        <taxon>Telluria group</taxon>
        <taxon>Massilia</taxon>
    </lineage>
</organism>
<feature type="active site" description="GMP-histidine intermediate" evidence="15">
    <location>
        <position position="53"/>
    </location>
</feature>
<feature type="binding site" evidence="16">
    <location>
        <begin position="8"/>
        <end position="15"/>
    </location>
    <ligand>
        <name>GTP</name>
        <dbReference type="ChEBI" id="CHEBI:37565"/>
    </ligand>
</feature>
<keyword evidence="13 14" id="KW-0342">GTP-binding</keyword>
<dbReference type="AlphaFoldDB" id="A0A7Z2VUF8"/>
<evidence type="ECO:0000256" key="1">
    <source>
        <dbReference type="ARBA" id="ARBA00000312"/>
    </source>
</evidence>
<dbReference type="EC" id="2.7.1.156" evidence="14"/>
<dbReference type="InterPro" id="IPR003203">
    <property type="entry name" value="CobU/CobP"/>
</dbReference>
<protein>
    <recommendedName>
        <fullName evidence="14">Bifunctional adenosylcobalamin biosynthesis protein</fullName>
        <ecNumber evidence="14">2.7.1.156</ecNumber>
        <ecNumber evidence="14">2.7.7.62</ecNumber>
    </recommendedName>
</protein>
<evidence type="ECO:0000256" key="9">
    <source>
        <dbReference type="ARBA" id="ARBA00022679"/>
    </source>
</evidence>
<keyword evidence="11 14" id="KW-0418">Kinase</keyword>
<evidence type="ECO:0000313" key="17">
    <source>
        <dbReference type="EMBL" id="QJD99420.1"/>
    </source>
</evidence>
<feature type="binding site" evidence="16">
    <location>
        <begin position="54"/>
        <end position="57"/>
    </location>
    <ligand>
        <name>GTP</name>
        <dbReference type="ChEBI" id="CHEBI:37565"/>
    </ligand>
</feature>
<evidence type="ECO:0000256" key="16">
    <source>
        <dbReference type="PIRSR" id="PIRSR006135-2"/>
    </source>
</evidence>
<dbReference type="CDD" id="cd00544">
    <property type="entry name" value="CobU"/>
    <property type="match status" value="1"/>
</dbReference>
<evidence type="ECO:0000256" key="14">
    <source>
        <dbReference type="PIRNR" id="PIRNR006135"/>
    </source>
</evidence>
<keyword evidence="8 14" id="KW-0169">Cobalamin biosynthesis</keyword>
<accession>A0A7Z2VUF8</accession>
<dbReference type="InterPro" id="IPR027417">
    <property type="entry name" value="P-loop_NTPase"/>
</dbReference>
<evidence type="ECO:0000313" key="18">
    <source>
        <dbReference type="Proteomes" id="UP000502415"/>
    </source>
</evidence>
<dbReference type="GO" id="GO:0009236">
    <property type="term" value="P:cobalamin biosynthetic process"/>
    <property type="evidence" value="ECO:0007669"/>
    <property type="project" value="UniProtKB-UniRule"/>
</dbReference>
<dbReference type="SUPFAM" id="SSF52540">
    <property type="entry name" value="P-loop containing nucleoside triphosphate hydrolases"/>
    <property type="match status" value="1"/>
</dbReference>
<name>A0A7Z2VUF8_9BURK</name>
<dbReference type="PANTHER" id="PTHR34848:SF1">
    <property type="entry name" value="BIFUNCTIONAL ADENOSYLCOBALAMIN BIOSYNTHESIS PROTEIN COBU"/>
    <property type="match status" value="1"/>
</dbReference>
<comment type="catalytic activity">
    <reaction evidence="3">
        <text>adenosylcob(III)inamide + GTP = adenosylcob(III)inamide phosphate + GDP + H(+)</text>
        <dbReference type="Rhea" id="RHEA:15765"/>
        <dbReference type="ChEBI" id="CHEBI:2480"/>
        <dbReference type="ChEBI" id="CHEBI:15378"/>
        <dbReference type="ChEBI" id="CHEBI:37565"/>
        <dbReference type="ChEBI" id="CHEBI:58189"/>
        <dbReference type="ChEBI" id="CHEBI:58502"/>
        <dbReference type="EC" id="2.7.1.156"/>
    </reaction>
</comment>
<evidence type="ECO:0000256" key="11">
    <source>
        <dbReference type="ARBA" id="ARBA00022777"/>
    </source>
</evidence>
<proteinExistence type="inferred from homology"/>
<evidence type="ECO:0000256" key="13">
    <source>
        <dbReference type="ARBA" id="ARBA00023134"/>
    </source>
</evidence>
<keyword evidence="10 14" id="KW-0547">Nucleotide-binding</keyword>
<evidence type="ECO:0000256" key="8">
    <source>
        <dbReference type="ARBA" id="ARBA00022573"/>
    </source>
</evidence>
<keyword evidence="12 14" id="KW-0067">ATP-binding</keyword>
<dbReference type="Pfam" id="PF02283">
    <property type="entry name" value="CobU"/>
    <property type="match status" value="1"/>
</dbReference>
<gene>
    <name evidence="17" type="primary">cobU</name>
    <name evidence="17" type="ORF">HH212_04760</name>
</gene>
<dbReference type="GO" id="GO:0043752">
    <property type="term" value="F:adenosylcobinamide kinase activity"/>
    <property type="evidence" value="ECO:0007669"/>
    <property type="project" value="UniProtKB-EC"/>
</dbReference>
<reference evidence="17 18" key="1">
    <citation type="submission" date="2020-04" db="EMBL/GenBank/DDBJ databases">
        <title>Genome sequencing of novel species.</title>
        <authorList>
            <person name="Heo J."/>
            <person name="Kim S.-J."/>
            <person name="Kim J.-S."/>
            <person name="Hong S.-B."/>
            <person name="Kwon S.-W."/>
        </authorList>
    </citation>
    <scope>NUCLEOTIDE SEQUENCE [LARGE SCALE GENOMIC DNA]</scope>
    <source>
        <strain evidence="17 18">GN2-R2</strain>
    </source>
</reference>
<comment type="pathway">
    <text evidence="6 14">Cofactor biosynthesis; adenosylcobalamin biosynthesis; adenosylcobalamin from cob(II)yrinate a,c-diamide: step 5/7.</text>
</comment>
<dbReference type="EC" id="2.7.7.62" evidence="14"/>
<evidence type="ECO:0000256" key="5">
    <source>
        <dbReference type="ARBA" id="ARBA00004692"/>
    </source>
</evidence>